<sequence length="290" mass="31571">MGDGYMTNWLWRFPESLHLDIGTPVDKMVLYLSHNFSNVFSLIKEMLLGFTQFIYHGVASIPWWLIIAAMGIWGWKASGRPARGILFGLMMLLIGAVGLWQPMLETVALVFASVIISLLLGFPAGIFLSSSEKANEAVQPVLDAMQTMPTFVYLIPAVMFFGLGQAPAVIATTIYAVPPVIRLTSLAIKQVDPEVVEAARAFGSTWLQTLLKVQIPQALPTIMTGVNQTIMMAVAMIVTCSMIGAKGLGMEVLIGINRLELGRGFTAGIVIVIIAIIMDRLTQSWAGVKK</sequence>
<evidence type="ECO:0000256" key="6">
    <source>
        <dbReference type="ARBA" id="ARBA00023136"/>
    </source>
</evidence>
<dbReference type="GO" id="GO:0043190">
    <property type="term" value="C:ATP-binding cassette (ABC) transporter complex"/>
    <property type="evidence" value="ECO:0007669"/>
    <property type="project" value="TreeGrafter"/>
</dbReference>
<dbReference type="PANTHER" id="PTHR47737:SF1">
    <property type="entry name" value="GLYCINE BETAINE_PROLINE BETAINE TRANSPORT SYSTEM PERMEASE PROTEIN PROW"/>
    <property type="match status" value="1"/>
</dbReference>
<evidence type="ECO:0000256" key="4">
    <source>
        <dbReference type="ARBA" id="ARBA00022692"/>
    </source>
</evidence>
<feature type="domain" description="ABC transmembrane type-1" evidence="8">
    <location>
        <begin position="103"/>
        <end position="282"/>
    </location>
</feature>
<evidence type="ECO:0000256" key="1">
    <source>
        <dbReference type="ARBA" id="ARBA00004141"/>
    </source>
</evidence>
<dbReference type="SUPFAM" id="SSF161098">
    <property type="entry name" value="MetI-like"/>
    <property type="match status" value="1"/>
</dbReference>
<dbReference type="InterPro" id="IPR000515">
    <property type="entry name" value="MetI-like"/>
</dbReference>
<organism evidence="9 10">
    <name type="scientific">Methylomusa anaerophila</name>
    <dbReference type="NCBI Taxonomy" id="1930071"/>
    <lineage>
        <taxon>Bacteria</taxon>
        <taxon>Bacillati</taxon>
        <taxon>Bacillota</taxon>
        <taxon>Negativicutes</taxon>
        <taxon>Selenomonadales</taxon>
        <taxon>Sporomusaceae</taxon>
        <taxon>Methylomusa</taxon>
    </lineage>
</organism>
<reference evidence="9 10" key="1">
    <citation type="journal article" date="2018" name="Int. J. Syst. Evol. Microbiol.">
        <title>Methylomusa anaerophila gen. nov., sp. nov., an anaerobic methanol-utilizing bacterium isolated from a microbial fuel cell.</title>
        <authorList>
            <person name="Amano N."/>
            <person name="Yamamuro A."/>
            <person name="Miyahara M."/>
            <person name="Kouzuma A."/>
            <person name="Abe T."/>
            <person name="Watanabe K."/>
        </authorList>
    </citation>
    <scope>NUCLEOTIDE SEQUENCE [LARGE SCALE GENOMIC DNA]</scope>
    <source>
        <strain evidence="9 10">MMFC1</strain>
    </source>
</reference>
<dbReference type="FunFam" id="1.10.3720.10:FF:000001">
    <property type="entry name" value="Glycine betaine ABC transporter, permease"/>
    <property type="match status" value="1"/>
</dbReference>
<dbReference type="PANTHER" id="PTHR47737">
    <property type="entry name" value="GLYCINE BETAINE/PROLINE BETAINE TRANSPORT SYSTEM PERMEASE PROTEIN PROW"/>
    <property type="match status" value="1"/>
</dbReference>
<evidence type="ECO:0000256" key="5">
    <source>
        <dbReference type="ARBA" id="ARBA00022989"/>
    </source>
</evidence>
<dbReference type="InterPro" id="IPR035906">
    <property type="entry name" value="MetI-like_sf"/>
</dbReference>
<keyword evidence="10" id="KW-1185">Reference proteome</keyword>
<evidence type="ECO:0000256" key="3">
    <source>
        <dbReference type="ARBA" id="ARBA00022475"/>
    </source>
</evidence>
<evidence type="ECO:0000313" key="9">
    <source>
        <dbReference type="EMBL" id="BBB90755.1"/>
    </source>
</evidence>
<dbReference type="CDD" id="cd06261">
    <property type="entry name" value="TM_PBP2"/>
    <property type="match status" value="1"/>
</dbReference>
<evidence type="ECO:0000256" key="7">
    <source>
        <dbReference type="RuleBase" id="RU363032"/>
    </source>
</evidence>
<feature type="transmembrane region" description="Helical" evidence="7">
    <location>
        <begin position="151"/>
        <end position="177"/>
    </location>
</feature>
<keyword evidence="5 7" id="KW-1133">Transmembrane helix</keyword>
<gene>
    <name evidence="9" type="primary">opuAB</name>
    <name evidence="9" type="ORF">MAMMFC1_01416</name>
</gene>
<feature type="transmembrane region" description="Helical" evidence="7">
    <location>
        <begin position="109"/>
        <end position="130"/>
    </location>
</feature>
<dbReference type="KEGG" id="mana:MAMMFC1_01416"/>
<dbReference type="PROSITE" id="PS50928">
    <property type="entry name" value="ABC_TM1"/>
    <property type="match status" value="1"/>
</dbReference>
<feature type="transmembrane region" description="Helical" evidence="7">
    <location>
        <begin position="53"/>
        <end position="73"/>
    </location>
</feature>
<feature type="transmembrane region" description="Helical" evidence="7">
    <location>
        <begin position="85"/>
        <end position="103"/>
    </location>
</feature>
<dbReference type="AlphaFoldDB" id="A0A348AI57"/>
<feature type="transmembrane region" description="Helical" evidence="7">
    <location>
        <begin position="230"/>
        <end position="249"/>
    </location>
</feature>
<keyword evidence="3" id="KW-1003">Cell membrane</keyword>
<dbReference type="Pfam" id="PF00528">
    <property type="entry name" value="BPD_transp_1"/>
    <property type="match status" value="1"/>
</dbReference>
<evidence type="ECO:0000256" key="2">
    <source>
        <dbReference type="ARBA" id="ARBA00022448"/>
    </source>
</evidence>
<protein>
    <submittedName>
        <fullName evidence="9">Glycine betaine transport system permease protein OpuAB</fullName>
    </submittedName>
</protein>
<name>A0A348AI57_9FIRM</name>
<accession>A0A348AI57</accession>
<dbReference type="GO" id="GO:0015226">
    <property type="term" value="F:carnitine transmembrane transporter activity"/>
    <property type="evidence" value="ECO:0007669"/>
    <property type="project" value="TreeGrafter"/>
</dbReference>
<dbReference type="Proteomes" id="UP000276437">
    <property type="component" value="Chromosome"/>
</dbReference>
<proteinExistence type="inferred from homology"/>
<feature type="transmembrane region" description="Helical" evidence="7">
    <location>
        <begin position="261"/>
        <end position="278"/>
    </location>
</feature>
<evidence type="ECO:0000259" key="8">
    <source>
        <dbReference type="PROSITE" id="PS50928"/>
    </source>
</evidence>
<comment type="subcellular location">
    <subcellularLocation>
        <location evidence="7">Cell membrane</location>
        <topology evidence="7">Multi-pass membrane protein</topology>
    </subcellularLocation>
    <subcellularLocation>
        <location evidence="1">Membrane</location>
        <topology evidence="1">Multi-pass membrane protein</topology>
    </subcellularLocation>
</comment>
<dbReference type="GO" id="GO:0005275">
    <property type="term" value="F:amine transmembrane transporter activity"/>
    <property type="evidence" value="ECO:0007669"/>
    <property type="project" value="TreeGrafter"/>
</dbReference>
<keyword evidence="2 7" id="KW-0813">Transport</keyword>
<keyword evidence="6 7" id="KW-0472">Membrane</keyword>
<evidence type="ECO:0000313" key="10">
    <source>
        <dbReference type="Proteomes" id="UP000276437"/>
    </source>
</evidence>
<dbReference type="GO" id="GO:0031460">
    <property type="term" value="P:glycine betaine transport"/>
    <property type="evidence" value="ECO:0007669"/>
    <property type="project" value="TreeGrafter"/>
</dbReference>
<dbReference type="EMBL" id="AP018449">
    <property type="protein sequence ID" value="BBB90755.1"/>
    <property type="molecule type" value="Genomic_DNA"/>
</dbReference>
<dbReference type="Gene3D" id="1.10.3720.10">
    <property type="entry name" value="MetI-like"/>
    <property type="match status" value="1"/>
</dbReference>
<dbReference type="GO" id="GO:0015871">
    <property type="term" value="P:choline transport"/>
    <property type="evidence" value="ECO:0007669"/>
    <property type="project" value="TreeGrafter"/>
</dbReference>
<keyword evidence="4 7" id="KW-0812">Transmembrane</keyword>
<comment type="similarity">
    <text evidence="7">Belongs to the binding-protein-dependent transport system permease family.</text>
</comment>